<sequence>MSRPADEFVVLHVDDDPQLLELSEEFLPREDDRLTVETTSDPTAAVERIRTTTYDAVISDHQMPELTGLELLERIREIEGHELPVIMFTGKGREEVASEALNFGADRYLQKGGDPTTQYTVLADAVVQEIEHANAKTSLQENKAKYAGVYENAPLAFVIWDTERRVVDWNDRAEALFGWSATEARGTQLDELVLSSEEADTLAALARPLLTDGEPTEQVVTNVTKDGQRVVCHWYNTPLRNADNEVREVMSMILDITGSRERKATLQEYATAVEASDDSIYMLDPDGKYVFANGEHLTRLAADGKIQRAAEDAVVGRTYASIHPESDAERIDEILQEVPASGAPKTEEYAFETEDRWSYRTYSPVSDPATGEQLGVVVISKDITQHKRMEERESFLSSLLRHDVKNKIHTADGYLGLVEDSDCPPETMAHLETATRALSGSLELIEQITTLSELAQEEVGVCNLQEILDDVVDSYAPQAAAEGVDLSYNGCEGSVQGGPLLEALFGNLITNALKHSNADTISVDCRRDGEEYVVVVADDGDGLPTETAARLLEEGVSEGESAGTGLGLYLVDQIAESYGGHIELGDSDGGGLRVAVHLQAA</sequence>
<dbReference type="Pfam" id="PF08448">
    <property type="entry name" value="PAS_4"/>
    <property type="match status" value="1"/>
</dbReference>
<dbReference type="SMART" id="SM00448">
    <property type="entry name" value="REC"/>
    <property type="match status" value="1"/>
</dbReference>
<dbReference type="PROSITE" id="PS50112">
    <property type="entry name" value="PAS"/>
    <property type="match status" value="1"/>
</dbReference>
<evidence type="ECO:0000256" key="1">
    <source>
        <dbReference type="ARBA" id="ARBA00000085"/>
    </source>
</evidence>
<accession>A0ABD6D769</accession>
<dbReference type="CDD" id="cd00156">
    <property type="entry name" value="REC"/>
    <property type="match status" value="1"/>
</dbReference>
<evidence type="ECO:0000259" key="8">
    <source>
        <dbReference type="PROSITE" id="PS50112"/>
    </source>
</evidence>
<proteinExistence type="predicted"/>
<keyword evidence="4" id="KW-0418">Kinase</keyword>
<evidence type="ECO:0000256" key="4">
    <source>
        <dbReference type="ARBA" id="ARBA00022777"/>
    </source>
</evidence>
<protein>
    <recommendedName>
        <fullName evidence="2">histidine kinase</fullName>
        <ecNumber evidence="2">2.7.13.3</ecNumber>
    </recommendedName>
</protein>
<feature type="domain" description="PAS" evidence="8">
    <location>
        <begin position="142"/>
        <end position="213"/>
    </location>
</feature>
<dbReference type="Pfam" id="PF00989">
    <property type="entry name" value="PAS"/>
    <property type="match status" value="1"/>
</dbReference>
<feature type="domain" description="PAC" evidence="9">
    <location>
        <begin position="214"/>
        <end position="268"/>
    </location>
</feature>
<feature type="modified residue" description="4-aspartylphosphate" evidence="5">
    <location>
        <position position="60"/>
    </location>
</feature>
<comment type="catalytic activity">
    <reaction evidence="1">
        <text>ATP + protein L-histidine = ADP + protein N-phospho-L-histidine.</text>
        <dbReference type="EC" id="2.7.13.3"/>
    </reaction>
</comment>
<dbReference type="InterPro" id="IPR013656">
    <property type="entry name" value="PAS_4"/>
</dbReference>
<name>A0ABD6D769_9EURY</name>
<dbReference type="Gene3D" id="3.30.450.20">
    <property type="entry name" value="PAS domain"/>
    <property type="match status" value="2"/>
</dbReference>
<evidence type="ECO:0000256" key="5">
    <source>
        <dbReference type="PROSITE-ProRule" id="PRU00169"/>
    </source>
</evidence>
<evidence type="ECO:0000313" key="10">
    <source>
        <dbReference type="EMBL" id="MFD1640801.1"/>
    </source>
</evidence>
<dbReference type="Gene3D" id="3.40.50.2300">
    <property type="match status" value="1"/>
</dbReference>
<keyword evidence="11" id="KW-1185">Reference proteome</keyword>
<dbReference type="SUPFAM" id="SSF55874">
    <property type="entry name" value="ATPase domain of HSP90 chaperone/DNA topoisomerase II/histidine kinase"/>
    <property type="match status" value="1"/>
</dbReference>
<dbReference type="Pfam" id="PF00072">
    <property type="entry name" value="Response_reg"/>
    <property type="match status" value="1"/>
</dbReference>
<dbReference type="PROSITE" id="PS50113">
    <property type="entry name" value="PAC"/>
    <property type="match status" value="1"/>
</dbReference>
<dbReference type="PANTHER" id="PTHR43047">
    <property type="entry name" value="TWO-COMPONENT HISTIDINE PROTEIN KINASE"/>
    <property type="match status" value="1"/>
</dbReference>
<dbReference type="EMBL" id="JBHUDM010000001">
    <property type="protein sequence ID" value="MFD1640801.1"/>
    <property type="molecule type" value="Genomic_DNA"/>
</dbReference>
<gene>
    <name evidence="10" type="ORF">ACFSBW_02770</name>
</gene>
<dbReference type="InterPro" id="IPR000700">
    <property type="entry name" value="PAS-assoc_C"/>
</dbReference>
<dbReference type="SMART" id="SM00086">
    <property type="entry name" value="PAC"/>
    <property type="match status" value="2"/>
</dbReference>
<dbReference type="SUPFAM" id="SSF52172">
    <property type="entry name" value="CheY-like"/>
    <property type="match status" value="1"/>
</dbReference>
<dbReference type="InterPro" id="IPR000014">
    <property type="entry name" value="PAS"/>
</dbReference>
<evidence type="ECO:0000256" key="2">
    <source>
        <dbReference type="ARBA" id="ARBA00012438"/>
    </source>
</evidence>
<comment type="caution">
    <text evidence="10">The sequence shown here is derived from an EMBL/GenBank/DDBJ whole genome shotgun (WGS) entry which is preliminary data.</text>
</comment>
<dbReference type="InterPro" id="IPR003594">
    <property type="entry name" value="HATPase_dom"/>
</dbReference>
<evidence type="ECO:0000256" key="3">
    <source>
        <dbReference type="ARBA" id="ARBA00022679"/>
    </source>
</evidence>
<dbReference type="EC" id="2.7.13.3" evidence="2"/>
<dbReference type="PRINTS" id="PR00344">
    <property type="entry name" value="BCTRLSENSOR"/>
</dbReference>
<evidence type="ECO:0000259" key="6">
    <source>
        <dbReference type="PROSITE" id="PS50109"/>
    </source>
</evidence>
<dbReference type="InterPro" id="IPR005467">
    <property type="entry name" value="His_kinase_dom"/>
</dbReference>
<keyword evidence="3" id="KW-0808">Transferase</keyword>
<dbReference type="SMART" id="SM00091">
    <property type="entry name" value="PAS"/>
    <property type="match status" value="2"/>
</dbReference>
<feature type="domain" description="Histidine kinase" evidence="6">
    <location>
        <begin position="399"/>
        <end position="601"/>
    </location>
</feature>
<dbReference type="Pfam" id="PF02518">
    <property type="entry name" value="HATPase_c"/>
    <property type="match status" value="1"/>
</dbReference>
<dbReference type="SMART" id="SM00387">
    <property type="entry name" value="HATPase_c"/>
    <property type="match status" value="1"/>
</dbReference>
<dbReference type="InterPro" id="IPR011006">
    <property type="entry name" value="CheY-like_superfamily"/>
</dbReference>
<evidence type="ECO:0000259" key="9">
    <source>
        <dbReference type="PROSITE" id="PS50113"/>
    </source>
</evidence>
<keyword evidence="5" id="KW-0597">Phosphoprotein</keyword>
<dbReference type="CDD" id="cd00075">
    <property type="entry name" value="HATPase"/>
    <property type="match status" value="1"/>
</dbReference>
<dbReference type="Gene3D" id="3.30.565.10">
    <property type="entry name" value="Histidine kinase-like ATPase, C-terminal domain"/>
    <property type="match status" value="1"/>
</dbReference>
<feature type="domain" description="Response regulatory" evidence="7">
    <location>
        <begin position="9"/>
        <end position="126"/>
    </location>
</feature>
<reference evidence="10 11" key="1">
    <citation type="journal article" date="2019" name="Int. J. Syst. Evol. Microbiol.">
        <title>The Global Catalogue of Microorganisms (GCM) 10K type strain sequencing project: providing services to taxonomists for standard genome sequencing and annotation.</title>
        <authorList>
            <consortium name="The Broad Institute Genomics Platform"/>
            <consortium name="The Broad Institute Genome Sequencing Center for Infectious Disease"/>
            <person name="Wu L."/>
            <person name="Ma J."/>
        </authorList>
    </citation>
    <scope>NUCLEOTIDE SEQUENCE [LARGE SCALE GENOMIC DNA]</scope>
    <source>
        <strain evidence="10 11">CGMCC 1.10593</strain>
    </source>
</reference>
<dbReference type="GO" id="GO:0004673">
    <property type="term" value="F:protein histidine kinase activity"/>
    <property type="evidence" value="ECO:0007669"/>
    <property type="project" value="UniProtKB-EC"/>
</dbReference>
<dbReference type="CDD" id="cd00130">
    <property type="entry name" value="PAS"/>
    <property type="match status" value="2"/>
</dbReference>
<organism evidence="10 11">
    <name type="scientific">Halohasta litorea</name>
    <dbReference type="NCBI Taxonomy" id="869891"/>
    <lineage>
        <taxon>Archaea</taxon>
        <taxon>Methanobacteriati</taxon>
        <taxon>Methanobacteriota</taxon>
        <taxon>Stenosarchaea group</taxon>
        <taxon>Halobacteria</taxon>
        <taxon>Halobacteriales</taxon>
        <taxon>Haloferacaceae</taxon>
        <taxon>Halohasta</taxon>
    </lineage>
</organism>
<dbReference type="InterPro" id="IPR035965">
    <property type="entry name" value="PAS-like_dom_sf"/>
</dbReference>
<dbReference type="SUPFAM" id="SSF55785">
    <property type="entry name" value="PYP-like sensor domain (PAS domain)"/>
    <property type="match status" value="2"/>
</dbReference>
<dbReference type="PANTHER" id="PTHR43047:SF62">
    <property type="entry name" value="SENSOR HISTIDINE KINASE DPIB"/>
    <property type="match status" value="1"/>
</dbReference>
<dbReference type="AlphaFoldDB" id="A0ABD6D769"/>
<dbReference type="InterPro" id="IPR036890">
    <property type="entry name" value="HATPase_C_sf"/>
</dbReference>
<dbReference type="PROSITE" id="PS50109">
    <property type="entry name" value="HIS_KIN"/>
    <property type="match status" value="1"/>
</dbReference>
<dbReference type="RefSeq" id="WP_256394498.1">
    <property type="nucleotide sequence ID" value="NZ_JANHDJ010000001.1"/>
</dbReference>
<dbReference type="NCBIfam" id="TIGR00229">
    <property type="entry name" value="sensory_box"/>
    <property type="match status" value="2"/>
</dbReference>
<dbReference type="InterPro" id="IPR004358">
    <property type="entry name" value="Sig_transdc_His_kin-like_C"/>
</dbReference>
<evidence type="ECO:0000259" key="7">
    <source>
        <dbReference type="PROSITE" id="PS50110"/>
    </source>
</evidence>
<evidence type="ECO:0000313" key="11">
    <source>
        <dbReference type="Proteomes" id="UP001597052"/>
    </source>
</evidence>
<dbReference type="PROSITE" id="PS50110">
    <property type="entry name" value="RESPONSE_REGULATORY"/>
    <property type="match status" value="1"/>
</dbReference>
<dbReference type="InterPro" id="IPR001789">
    <property type="entry name" value="Sig_transdc_resp-reg_receiver"/>
</dbReference>
<dbReference type="InterPro" id="IPR001610">
    <property type="entry name" value="PAC"/>
</dbReference>
<dbReference type="InterPro" id="IPR013767">
    <property type="entry name" value="PAS_fold"/>
</dbReference>
<dbReference type="Proteomes" id="UP001597052">
    <property type="component" value="Unassembled WGS sequence"/>
</dbReference>